<dbReference type="CDD" id="cd07710">
    <property type="entry name" value="arylsulfatase_Sdsa1-like_MBL-fold"/>
    <property type="match status" value="1"/>
</dbReference>
<evidence type="ECO:0000313" key="8">
    <source>
        <dbReference type="Proteomes" id="UP000000233"/>
    </source>
</evidence>
<dbReference type="InterPro" id="IPR036527">
    <property type="entry name" value="SCP2_sterol-bd_dom_sf"/>
</dbReference>
<dbReference type="InterPro" id="IPR029228">
    <property type="entry name" value="Alkyl_sulf_dimr"/>
</dbReference>
<dbReference type="GO" id="GO:0018741">
    <property type="term" value="F:linear primary-alkylsulfatase activity"/>
    <property type="evidence" value="ECO:0007669"/>
    <property type="project" value="InterPro"/>
</dbReference>
<evidence type="ECO:0000256" key="2">
    <source>
        <dbReference type="ARBA" id="ARBA00022801"/>
    </source>
</evidence>
<feature type="domain" description="Metallo-beta-lactamase" evidence="6">
    <location>
        <begin position="124"/>
        <end position="346"/>
    </location>
</feature>
<dbReference type="RefSeq" id="WP_011911846.1">
    <property type="nucleotide sequence ID" value="NC_009434.1"/>
</dbReference>
<dbReference type="GO" id="GO:0018909">
    <property type="term" value="P:dodecyl sulfate metabolic process"/>
    <property type="evidence" value="ECO:0007669"/>
    <property type="project" value="InterPro"/>
</dbReference>
<reference evidence="7 8" key="1">
    <citation type="journal article" date="2008" name="Proc. Natl. Acad. Sci. U.S.A.">
        <title>Nitrogen fixation island and rhizosphere competence traits in the genome of root-associated Pseudomonas stutzeri A1501.</title>
        <authorList>
            <person name="Yan Y."/>
            <person name="Yang J."/>
            <person name="Dou Y."/>
            <person name="Chen M."/>
            <person name="Ping S."/>
            <person name="Peng J."/>
            <person name="Lu W."/>
            <person name="Zhang W."/>
            <person name="Yao Z."/>
            <person name="Li H."/>
            <person name="Liu W."/>
            <person name="He S."/>
            <person name="Geng L."/>
            <person name="Zhang X."/>
            <person name="Yang F."/>
            <person name="Yu H."/>
            <person name="Zhan Y."/>
            <person name="Li D."/>
            <person name="Lin Z."/>
            <person name="Wang Y."/>
            <person name="Elmerich C."/>
            <person name="Lin M."/>
            <person name="Jin Q."/>
        </authorList>
    </citation>
    <scope>NUCLEOTIDE SEQUENCE [LARGE SCALE GENOMIC DNA]</scope>
    <source>
        <strain evidence="7 8">A1501</strain>
    </source>
</reference>
<dbReference type="KEGG" id="psa:PST_0614"/>
<dbReference type="Pfam" id="PF14863">
    <property type="entry name" value="Alkyl_sulf_dimr"/>
    <property type="match status" value="1"/>
</dbReference>
<keyword evidence="1" id="KW-0479">Metal-binding</keyword>
<dbReference type="SUPFAM" id="SSF56281">
    <property type="entry name" value="Metallo-hydrolase/oxidoreductase"/>
    <property type="match status" value="1"/>
</dbReference>
<dbReference type="SUPFAM" id="SSF55718">
    <property type="entry name" value="SCP-like"/>
    <property type="match status" value="1"/>
</dbReference>
<evidence type="ECO:0000256" key="1">
    <source>
        <dbReference type="ARBA" id="ARBA00022723"/>
    </source>
</evidence>
<dbReference type="InterPro" id="IPR038536">
    <property type="entry name" value="Alkyl/aryl-sulf_dimr_sf"/>
</dbReference>
<dbReference type="SMART" id="SM00849">
    <property type="entry name" value="Lactamase_B"/>
    <property type="match status" value="1"/>
</dbReference>
<evidence type="ECO:0000256" key="3">
    <source>
        <dbReference type="ARBA" id="ARBA00022833"/>
    </source>
</evidence>
<dbReference type="Gene3D" id="1.25.40.880">
    <property type="entry name" value="Alkyl sulfatase, dimerisation domain"/>
    <property type="match status" value="1"/>
</dbReference>
<dbReference type="InterPro" id="IPR029229">
    <property type="entry name" value="Alkyl_sulf_C"/>
</dbReference>
<dbReference type="InterPro" id="IPR001279">
    <property type="entry name" value="Metallo-B-lactamas"/>
</dbReference>
<comment type="similarity">
    <text evidence="4">Belongs to the metallo-beta-lactamase superfamily. Type III sulfatase family.</text>
</comment>
<dbReference type="Proteomes" id="UP000000233">
    <property type="component" value="Chromosome"/>
</dbReference>
<dbReference type="PANTHER" id="PTHR43223">
    <property type="entry name" value="ALKYL/ARYL-SULFATASE"/>
    <property type="match status" value="1"/>
</dbReference>
<dbReference type="FunFam" id="3.60.15.30:FF:000001">
    <property type="entry name" value="Alkyl/aryl-sulfatase BDS1"/>
    <property type="match status" value="1"/>
</dbReference>
<feature type="signal peptide" evidence="5">
    <location>
        <begin position="1"/>
        <end position="23"/>
    </location>
</feature>
<dbReference type="Gene3D" id="3.60.15.30">
    <property type="entry name" value="Metallo-beta-lactamase domain"/>
    <property type="match status" value="1"/>
</dbReference>
<dbReference type="InterPro" id="IPR036866">
    <property type="entry name" value="RibonucZ/Hydroxyglut_hydro"/>
</dbReference>
<feature type="chain" id="PRO_5002673627" evidence="5">
    <location>
        <begin position="24"/>
        <end position="661"/>
    </location>
</feature>
<dbReference type="PANTHER" id="PTHR43223:SF1">
    <property type="entry name" value="ALKYL_ARYL-SULFATASE BDS1"/>
    <property type="match status" value="1"/>
</dbReference>
<dbReference type="eggNOG" id="COG2015">
    <property type="taxonomic scope" value="Bacteria"/>
</dbReference>
<dbReference type="Pfam" id="PF14864">
    <property type="entry name" value="Alkyl_sulf_C"/>
    <property type="match status" value="1"/>
</dbReference>
<name>A4VH69_STUS1</name>
<dbReference type="Pfam" id="PF00753">
    <property type="entry name" value="Lactamase_B"/>
    <property type="match status" value="1"/>
</dbReference>
<dbReference type="HOGENOM" id="CLU_014655_1_0_6"/>
<organism evidence="7 8">
    <name type="scientific">Stutzerimonas stutzeri (strain A1501)</name>
    <name type="common">Pseudomonas stutzeri</name>
    <dbReference type="NCBI Taxonomy" id="379731"/>
    <lineage>
        <taxon>Bacteria</taxon>
        <taxon>Pseudomonadati</taxon>
        <taxon>Pseudomonadota</taxon>
        <taxon>Gammaproteobacteria</taxon>
        <taxon>Pseudomonadales</taxon>
        <taxon>Pseudomonadaceae</taxon>
        <taxon>Stutzerimonas</taxon>
    </lineage>
</organism>
<dbReference type="InterPro" id="IPR052195">
    <property type="entry name" value="Bact_Alkyl/Aryl-Sulfatase"/>
</dbReference>
<dbReference type="EMBL" id="CP000304">
    <property type="protein sequence ID" value="ABP78320.1"/>
    <property type="molecule type" value="Genomic_DNA"/>
</dbReference>
<sequence length="661" mass="72360">MKKTLPLFLPALLSLAVSHAALAEVATKPAEPTTIAVNAAAAKVLPAGDRSDDLNRGFIASIADAQTLGADGKLVYSLKGYEFLQAEDGPDTVNPGLWIQARKSMTHGLYKVTEGFYQVRGMDIANMTILEGKTGLIIIDPLMTSETSRAALDLYYQHRPQKPVLAVIYNHSHIDHYGGVKGIVDEADVKAGKVQIIAPEGFMKHAIAENVLAGNIMSRRSDYQFGTTLPRGERGQLDLGGAKVLPNGTITLIPPTRELTQPIETLLIDGVEIVNMLTPGTEAPAEMIHYFPQHKVLDTGEMAVQAQHQLLTLRGAEIRNSLAWSKALNEALQRFGADTDILVSQHTWPVFGQQRVANYLSKQRDLYKWLHDQSLHLMNKGYKPVEIAESLRRNVPASLASEWFSRGFYGSVQRNSKAVYQQYMGWYDGNPVNLDALNDVDYGRKFVAYAGGGYALLKRAKADFAAGEYRWVAQATNHLVFAEPDNQAARELNADALEQLGYQAESAVERNSYLAAAMELRLGDKKVTAPMKTASADTLRALSIENIFDLLGVRLDATKAEGQHIVLNWNFSDSGKRYILNLENSALTYSPERNAKNADATLTLERSTLDAILAQQLAPKKAIESGLIKIEGNPAAFGGLLALIDNNLPSFELVAPNPPTK</sequence>
<gene>
    <name evidence="7" type="ordered locus">PST_0614</name>
</gene>
<protein>
    <submittedName>
        <fullName evidence="7">Metallo-beta-lactamase family protein</fullName>
    </submittedName>
</protein>
<dbReference type="Gene3D" id="3.30.1050.10">
    <property type="entry name" value="SCP2 sterol-binding domain"/>
    <property type="match status" value="1"/>
</dbReference>
<keyword evidence="8" id="KW-1185">Reference proteome</keyword>
<proteinExistence type="inferred from homology"/>
<evidence type="ECO:0000256" key="4">
    <source>
        <dbReference type="ARBA" id="ARBA00033751"/>
    </source>
</evidence>
<dbReference type="GO" id="GO:0046983">
    <property type="term" value="F:protein dimerization activity"/>
    <property type="evidence" value="ECO:0007669"/>
    <property type="project" value="InterPro"/>
</dbReference>
<evidence type="ECO:0000259" key="6">
    <source>
        <dbReference type="SMART" id="SM00849"/>
    </source>
</evidence>
<keyword evidence="3" id="KW-0862">Zinc</keyword>
<dbReference type="InterPro" id="IPR044097">
    <property type="entry name" value="Bds1/SdsA1_MBL-fold"/>
</dbReference>
<evidence type="ECO:0000256" key="5">
    <source>
        <dbReference type="SAM" id="SignalP"/>
    </source>
</evidence>
<keyword evidence="2" id="KW-0378">Hydrolase</keyword>
<evidence type="ECO:0000313" key="7">
    <source>
        <dbReference type="EMBL" id="ABP78320.1"/>
    </source>
</evidence>
<dbReference type="AlphaFoldDB" id="A4VH69"/>
<keyword evidence="5" id="KW-0732">Signal</keyword>
<accession>A4VH69</accession>
<dbReference type="GO" id="GO:0046872">
    <property type="term" value="F:metal ion binding"/>
    <property type="evidence" value="ECO:0007669"/>
    <property type="project" value="UniProtKB-KW"/>
</dbReference>